<dbReference type="EMBL" id="CAMXCT010003988">
    <property type="protein sequence ID" value="CAI4007185.1"/>
    <property type="molecule type" value="Genomic_DNA"/>
</dbReference>
<feature type="non-terminal residue" evidence="1">
    <location>
        <position position="1"/>
    </location>
</feature>
<dbReference type="EMBL" id="CAMXCT020003988">
    <property type="protein sequence ID" value="CAL1160560.1"/>
    <property type="molecule type" value="Genomic_DNA"/>
</dbReference>
<dbReference type="Proteomes" id="UP001152797">
    <property type="component" value="Unassembled WGS sequence"/>
</dbReference>
<evidence type="ECO:0000313" key="1">
    <source>
        <dbReference type="EMBL" id="CAI4007185.1"/>
    </source>
</evidence>
<proteinExistence type="predicted"/>
<evidence type="ECO:0000313" key="3">
    <source>
        <dbReference type="Proteomes" id="UP001152797"/>
    </source>
</evidence>
<reference evidence="1" key="1">
    <citation type="submission" date="2022-10" db="EMBL/GenBank/DDBJ databases">
        <authorList>
            <person name="Chen Y."/>
            <person name="Dougan E. K."/>
            <person name="Chan C."/>
            <person name="Rhodes N."/>
            <person name="Thang M."/>
        </authorList>
    </citation>
    <scope>NUCLEOTIDE SEQUENCE</scope>
</reference>
<evidence type="ECO:0000313" key="2">
    <source>
        <dbReference type="EMBL" id="CAL4794497.1"/>
    </source>
</evidence>
<keyword evidence="3" id="KW-1185">Reference proteome</keyword>
<protein>
    <submittedName>
        <fullName evidence="1">Uncharacterized protein</fullName>
    </submittedName>
</protein>
<accession>A0A9P1DCV7</accession>
<reference evidence="2 3" key="2">
    <citation type="submission" date="2024-05" db="EMBL/GenBank/DDBJ databases">
        <authorList>
            <person name="Chen Y."/>
            <person name="Shah S."/>
            <person name="Dougan E. K."/>
            <person name="Thang M."/>
            <person name="Chan C."/>
        </authorList>
    </citation>
    <scope>NUCLEOTIDE SEQUENCE [LARGE SCALE GENOMIC DNA]</scope>
</reference>
<comment type="caution">
    <text evidence="1">The sequence shown here is derived from an EMBL/GenBank/DDBJ whole genome shotgun (WGS) entry which is preliminary data.</text>
</comment>
<dbReference type="EMBL" id="CAMXCT030003988">
    <property type="protein sequence ID" value="CAL4794497.1"/>
    <property type="molecule type" value="Genomic_DNA"/>
</dbReference>
<name>A0A9P1DCV7_9DINO</name>
<organism evidence="1">
    <name type="scientific">Cladocopium goreaui</name>
    <dbReference type="NCBI Taxonomy" id="2562237"/>
    <lineage>
        <taxon>Eukaryota</taxon>
        <taxon>Sar</taxon>
        <taxon>Alveolata</taxon>
        <taxon>Dinophyceae</taxon>
        <taxon>Suessiales</taxon>
        <taxon>Symbiodiniaceae</taxon>
        <taxon>Cladocopium</taxon>
    </lineage>
</organism>
<gene>
    <name evidence="1" type="ORF">C1SCF055_LOCUS32753</name>
</gene>
<dbReference type="AlphaFoldDB" id="A0A9P1DCV7"/>
<sequence>TIDSQISAGDWKEAWMSCLECLEQTEGRVYDLEGEDCSILARVRRLLCVASMDDWSLLKVLENNAAVLQLEAVVPQGTSWRDFHAFVGRYHKSQFETAVGDLGMLRAA</sequence>